<dbReference type="Gene3D" id="3.30.160.60">
    <property type="entry name" value="Classic Zinc Finger"/>
    <property type="match status" value="1"/>
</dbReference>
<feature type="compositionally biased region" description="Low complexity" evidence="8">
    <location>
        <begin position="166"/>
        <end position="177"/>
    </location>
</feature>
<evidence type="ECO:0000256" key="4">
    <source>
        <dbReference type="ARBA" id="ARBA00022833"/>
    </source>
</evidence>
<feature type="domain" description="C2H2-type" evidence="9">
    <location>
        <begin position="92"/>
        <end position="115"/>
    </location>
</feature>
<evidence type="ECO:0000256" key="6">
    <source>
        <dbReference type="ARBA" id="ARBA00023242"/>
    </source>
</evidence>
<feature type="region of interest" description="Disordered" evidence="8">
    <location>
        <begin position="130"/>
        <end position="182"/>
    </location>
</feature>
<keyword evidence="4" id="KW-0862">Zinc</keyword>
<comment type="subcellular location">
    <subcellularLocation>
        <location evidence="1">Nucleus</location>
    </subcellularLocation>
</comment>
<evidence type="ECO:0000259" key="9">
    <source>
        <dbReference type="Pfam" id="PF12874"/>
    </source>
</evidence>
<evidence type="ECO:0000256" key="8">
    <source>
        <dbReference type="SAM" id="MobiDB-lite"/>
    </source>
</evidence>
<feature type="coiled-coil region" evidence="7">
    <location>
        <begin position="283"/>
        <end position="317"/>
    </location>
</feature>
<evidence type="ECO:0000256" key="7">
    <source>
        <dbReference type="SAM" id="Coils"/>
    </source>
</evidence>
<dbReference type="Pfam" id="PF12874">
    <property type="entry name" value="zf-met"/>
    <property type="match status" value="1"/>
</dbReference>
<dbReference type="InterPro" id="IPR036236">
    <property type="entry name" value="Znf_C2H2_sf"/>
</dbReference>
<keyword evidence="5 7" id="KW-0175">Coiled coil</keyword>
<keyword evidence="3" id="KW-0863">Zinc-finger</keyword>
<dbReference type="GO" id="GO:0008270">
    <property type="term" value="F:zinc ion binding"/>
    <property type="evidence" value="ECO:0007669"/>
    <property type="project" value="UniProtKB-KW"/>
</dbReference>
<reference evidence="10 11" key="1">
    <citation type="journal article" date="2020" name="Nat. Commun.">
        <title>Genome of Tripterygium wilfordii and identification of cytochrome P450 involved in triptolide biosynthesis.</title>
        <authorList>
            <person name="Tu L."/>
            <person name="Su P."/>
            <person name="Zhang Z."/>
            <person name="Gao L."/>
            <person name="Wang J."/>
            <person name="Hu T."/>
            <person name="Zhou J."/>
            <person name="Zhang Y."/>
            <person name="Zhao Y."/>
            <person name="Liu Y."/>
            <person name="Song Y."/>
            <person name="Tong Y."/>
            <person name="Lu Y."/>
            <person name="Yang J."/>
            <person name="Xu C."/>
            <person name="Jia M."/>
            <person name="Peters R.J."/>
            <person name="Huang L."/>
            <person name="Gao W."/>
        </authorList>
    </citation>
    <scope>NUCLEOTIDE SEQUENCE [LARGE SCALE GENOMIC DNA]</scope>
    <source>
        <strain evidence="11">cv. XIE 37</strain>
        <tissue evidence="10">Leaf</tissue>
    </source>
</reference>
<evidence type="ECO:0000256" key="5">
    <source>
        <dbReference type="ARBA" id="ARBA00023054"/>
    </source>
</evidence>
<gene>
    <name evidence="10" type="ORF">HS088_TW03G00231</name>
</gene>
<sequence length="376" mass="42183">MVLHYCPIGASLFGAWANTLGKNSAGPIYGTVTALIRSARFTNMKEHSRHLFRRRCLSGVENGCTRAKLKAQKKEKRIDSPLVRYNEFDQPICRVCDVVLKSESQWDAHQASRKHHEAISNMKANAARLKKVDNVKTVPSGELSKSKSVHTAAESHLLKSEPSKNSPGPQSSSGLPPDFFDNNVKKKQKTAVDSVNALESDTHIKSSSEARMDALPSSNGLPIKSIQHAKQLAETSALIDGSESKDVKRSLPEGFFDNKEADLRARGIKPVKVDVKDEYNEFEKLIQEDMKEIDNRLEEEEVDAAETIEEAESFEQKTNRDKVEMLKEKKMKWMAARSAKRSRDVEEASKESSREDLSSDDDTAEKFAVDWRAQHL</sequence>
<dbReference type="InterPro" id="IPR013087">
    <property type="entry name" value="Znf_C2H2_type"/>
</dbReference>
<keyword evidence="6" id="KW-0539">Nucleus</keyword>
<evidence type="ECO:0000256" key="2">
    <source>
        <dbReference type="ARBA" id="ARBA00022723"/>
    </source>
</evidence>
<comment type="caution">
    <text evidence="10">The sequence shown here is derived from an EMBL/GenBank/DDBJ whole genome shotgun (WGS) entry which is preliminary data.</text>
</comment>
<dbReference type="PANTHER" id="PTHR13278:SF0">
    <property type="entry name" value="ZINC FINGER PROTEIN 830"/>
    <property type="match status" value="1"/>
</dbReference>
<feature type="compositionally biased region" description="Basic and acidic residues" evidence="8">
    <location>
        <begin position="364"/>
        <end position="376"/>
    </location>
</feature>
<dbReference type="EMBL" id="JAAARO010000003">
    <property type="protein sequence ID" value="KAF5749904.1"/>
    <property type="molecule type" value="Genomic_DNA"/>
</dbReference>
<dbReference type="PANTHER" id="PTHR13278">
    <property type="entry name" value="ZINC FINGER PROTEIN 830"/>
    <property type="match status" value="1"/>
</dbReference>
<dbReference type="GO" id="GO:0033260">
    <property type="term" value="P:nuclear DNA replication"/>
    <property type="evidence" value="ECO:0007669"/>
    <property type="project" value="TreeGrafter"/>
</dbReference>
<dbReference type="InterPro" id="IPR040050">
    <property type="entry name" value="ZNF830-like"/>
</dbReference>
<dbReference type="SUPFAM" id="SSF57667">
    <property type="entry name" value="beta-beta-alpha zinc fingers"/>
    <property type="match status" value="1"/>
</dbReference>
<dbReference type="GO" id="GO:0005681">
    <property type="term" value="C:spliceosomal complex"/>
    <property type="evidence" value="ECO:0007669"/>
    <property type="project" value="InterPro"/>
</dbReference>
<dbReference type="FunCoup" id="A0A7J7DUR0">
    <property type="interactions" value="1533"/>
</dbReference>
<protein>
    <submittedName>
        <fullName evidence="10">Zinc finger protein</fullName>
    </submittedName>
</protein>
<name>A0A7J7DUR0_TRIWF</name>
<evidence type="ECO:0000313" key="10">
    <source>
        <dbReference type="EMBL" id="KAF5749904.1"/>
    </source>
</evidence>
<accession>A0A7J7DUR0</accession>
<dbReference type="InParanoid" id="A0A7J7DUR0"/>
<evidence type="ECO:0000256" key="3">
    <source>
        <dbReference type="ARBA" id="ARBA00022771"/>
    </source>
</evidence>
<evidence type="ECO:0000256" key="1">
    <source>
        <dbReference type="ARBA" id="ARBA00004123"/>
    </source>
</evidence>
<dbReference type="Proteomes" id="UP000593562">
    <property type="component" value="Unassembled WGS sequence"/>
</dbReference>
<evidence type="ECO:0000313" key="11">
    <source>
        <dbReference type="Proteomes" id="UP000593562"/>
    </source>
</evidence>
<keyword evidence="2" id="KW-0479">Metal-binding</keyword>
<dbReference type="AlphaFoldDB" id="A0A7J7DUR0"/>
<dbReference type="GO" id="GO:0044773">
    <property type="term" value="P:mitotic DNA damage checkpoint signaling"/>
    <property type="evidence" value="ECO:0007669"/>
    <property type="project" value="TreeGrafter"/>
</dbReference>
<proteinExistence type="predicted"/>
<feature type="compositionally biased region" description="Basic and acidic residues" evidence="8">
    <location>
        <begin position="341"/>
        <end position="357"/>
    </location>
</feature>
<feature type="region of interest" description="Disordered" evidence="8">
    <location>
        <begin position="335"/>
        <end position="376"/>
    </location>
</feature>
<keyword evidence="11" id="KW-1185">Reference proteome</keyword>
<organism evidence="10 11">
    <name type="scientific">Tripterygium wilfordii</name>
    <name type="common">Thunder God vine</name>
    <dbReference type="NCBI Taxonomy" id="458696"/>
    <lineage>
        <taxon>Eukaryota</taxon>
        <taxon>Viridiplantae</taxon>
        <taxon>Streptophyta</taxon>
        <taxon>Embryophyta</taxon>
        <taxon>Tracheophyta</taxon>
        <taxon>Spermatophyta</taxon>
        <taxon>Magnoliopsida</taxon>
        <taxon>eudicotyledons</taxon>
        <taxon>Gunneridae</taxon>
        <taxon>Pentapetalae</taxon>
        <taxon>rosids</taxon>
        <taxon>fabids</taxon>
        <taxon>Celastrales</taxon>
        <taxon>Celastraceae</taxon>
        <taxon>Tripterygium</taxon>
    </lineage>
</organism>
<dbReference type="GO" id="GO:0003676">
    <property type="term" value="F:nucleic acid binding"/>
    <property type="evidence" value="ECO:0007669"/>
    <property type="project" value="InterPro"/>
</dbReference>
<dbReference type="GO" id="GO:0033314">
    <property type="term" value="P:mitotic DNA replication checkpoint signaling"/>
    <property type="evidence" value="ECO:0007669"/>
    <property type="project" value="TreeGrafter"/>
</dbReference>